<feature type="non-terminal residue" evidence="1">
    <location>
        <position position="89"/>
    </location>
</feature>
<organism evidence="1">
    <name type="scientific">Hellea balneolensis</name>
    <dbReference type="NCBI Taxonomy" id="287478"/>
    <lineage>
        <taxon>Bacteria</taxon>
        <taxon>Pseudomonadati</taxon>
        <taxon>Pseudomonadota</taxon>
        <taxon>Alphaproteobacteria</taxon>
        <taxon>Maricaulales</taxon>
        <taxon>Robiginitomaculaceae</taxon>
        <taxon>Hellea</taxon>
    </lineage>
</organism>
<protein>
    <submittedName>
        <fullName evidence="1">Uncharacterized protein</fullName>
    </submittedName>
</protein>
<proteinExistence type="predicted"/>
<name>A0A7C5M0W3_9PROT</name>
<dbReference type="AlphaFoldDB" id="A0A7C5M0W3"/>
<accession>A0A7C5M0W3</accession>
<sequence>MASFFSRFKAKDEAVAVAVPPTVELELSGPTLAECLQSLLAATEEDGGIERYVEALKFKISLFQDAFQDGGASLSAENFVKLCMFMPTV</sequence>
<reference evidence="1" key="1">
    <citation type="journal article" date="2020" name="mSystems">
        <title>Genome- and Community-Level Interaction Insights into Carbon Utilization and Element Cycling Functions of Hydrothermarchaeota in Hydrothermal Sediment.</title>
        <authorList>
            <person name="Zhou Z."/>
            <person name="Liu Y."/>
            <person name="Xu W."/>
            <person name="Pan J."/>
            <person name="Luo Z.H."/>
            <person name="Li M."/>
        </authorList>
    </citation>
    <scope>NUCLEOTIDE SEQUENCE [LARGE SCALE GENOMIC DNA]</scope>
    <source>
        <strain evidence="1">HyVt-485</strain>
    </source>
</reference>
<gene>
    <name evidence="1" type="ORF">ENJ42_09355</name>
</gene>
<dbReference type="EMBL" id="DRMJ01000490">
    <property type="protein sequence ID" value="HHL43813.1"/>
    <property type="molecule type" value="Genomic_DNA"/>
</dbReference>
<evidence type="ECO:0000313" key="1">
    <source>
        <dbReference type="EMBL" id="HHL43813.1"/>
    </source>
</evidence>
<dbReference type="Proteomes" id="UP000885830">
    <property type="component" value="Unassembled WGS sequence"/>
</dbReference>
<comment type="caution">
    <text evidence="1">The sequence shown here is derived from an EMBL/GenBank/DDBJ whole genome shotgun (WGS) entry which is preliminary data.</text>
</comment>